<dbReference type="EMBL" id="BGPR01026353">
    <property type="protein sequence ID" value="GBN95991.1"/>
    <property type="molecule type" value="Genomic_DNA"/>
</dbReference>
<dbReference type="Proteomes" id="UP000499080">
    <property type="component" value="Unassembled WGS sequence"/>
</dbReference>
<feature type="domain" description="Transposable element P transposase-like RNase H" evidence="2">
    <location>
        <begin position="93"/>
        <end position="162"/>
    </location>
</feature>
<name>A0A4Y2T6Z7_ARAVE</name>
<evidence type="ECO:0000256" key="1">
    <source>
        <dbReference type="SAM" id="MobiDB-lite"/>
    </source>
</evidence>
<sequence>MQQSTCTADLHWNRVLSLEPSSPEFKTLPLGQCGLLQCILGSSKSSFNFSASGSAMPRAPRSNFKRQQEIMDDILWLKFYEETLGYTYNVSRTPGFFPNLIKCLKIQSSRMSESVKLCVLCFDEMSIKPGYTYATDLDCVDGFTTFKQDNNDKPPYATEALVSDSEQETDDCGDDDVIPQPGTSFEHEPSTNQEPSCKIPKSIPARYYEGCPPQKRRNLPTLGRM</sequence>
<gene>
    <name evidence="3" type="ORF">AVEN_15822_1</name>
</gene>
<reference evidence="3 4" key="1">
    <citation type="journal article" date="2019" name="Sci. Rep.">
        <title>Orb-weaving spider Araneus ventricosus genome elucidates the spidroin gene catalogue.</title>
        <authorList>
            <person name="Kono N."/>
            <person name="Nakamura H."/>
            <person name="Ohtoshi R."/>
            <person name="Moran D.A.P."/>
            <person name="Shinohara A."/>
            <person name="Yoshida Y."/>
            <person name="Fujiwara M."/>
            <person name="Mori M."/>
            <person name="Tomita M."/>
            <person name="Arakawa K."/>
        </authorList>
    </citation>
    <scope>NUCLEOTIDE SEQUENCE [LARGE SCALE GENOMIC DNA]</scope>
</reference>
<feature type="region of interest" description="Disordered" evidence="1">
    <location>
        <begin position="160"/>
        <end position="199"/>
    </location>
</feature>
<dbReference type="InterPro" id="IPR048365">
    <property type="entry name" value="TNP-like_RNaseH_N"/>
</dbReference>
<accession>A0A4Y2T6Z7</accession>
<evidence type="ECO:0000259" key="2">
    <source>
        <dbReference type="Pfam" id="PF21787"/>
    </source>
</evidence>
<evidence type="ECO:0000313" key="3">
    <source>
        <dbReference type="EMBL" id="GBN95991.1"/>
    </source>
</evidence>
<proteinExistence type="predicted"/>
<dbReference type="AlphaFoldDB" id="A0A4Y2T6Z7"/>
<dbReference type="OrthoDB" id="6627680at2759"/>
<dbReference type="Pfam" id="PF21787">
    <property type="entry name" value="TNP-like_RNaseH_N"/>
    <property type="match status" value="1"/>
</dbReference>
<comment type="caution">
    <text evidence="3">The sequence shown here is derived from an EMBL/GenBank/DDBJ whole genome shotgun (WGS) entry which is preliminary data.</text>
</comment>
<feature type="compositionally biased region" description="Acidic residues" evidence="1">
    <location>
        <begin position="165"/>
        <end position="177"/>
    </location>
</feature>
<evidence type="ECO:0000313" key="4">
    <source>
        <dbReference type="Proteomes" id="UP000499080"/>
    </source>
</evidence>
<organism evidence="3 4">
    <name type="scientific">Araneus ventricosus</name>
    <name type="common">Orbweaver spider</name>
    <name type="synonym">Epeira ventricosa</name>
    <dbReference type="NCBI Taxonomy" id="182803"/>
    <lineage>
        <taxon>Eukaryota</taxon>
        <taxon>Metazoa</taxon>
        <taxon>Ecdysozoa</taxon>
        <taxon>Arthropoda</taxon>
        <taxon>Chelicerata</taxon>
        <taxon>Arachnida</taxon>
        <taxon>Araneae</taxon>
        <taxon>Araneomorphae</taxon>
        <taxon>Entelegynae</taxon>
        <taxon>Araneoidea</taxon>
        <taxon>Araneidae</taxon>
        <taxon>Araneus</taxon>
    </lineage>
</organism>
<protein>
    <recommendedName>
        <fullName evidence="2">Transposable element P transposase-like RNase H domain-containing protein</fullName>
    </recommendedName>
</protein>
<keyword evidence="4" id="KW-1185">Reference proteome</keyword>